<gene>
    <name evidence="1" type="ORF">UFOPK3954_00964</name>
</gene>
<name>A0A6J7NBE2_9ZZZZ</name>
<protein>
    <submittedName>
        <fullName evidence="1">Unannotated protein</fullName>
    </submittedName>
</protein>
<sequence>MAPPSCSRVTSSPVTVFTTSGPVMNMCELSVTMKMKSVMAGEYTAPPAHGPRITEICGMTPLESTLR</sequence>
<evidence type="ECO:0000313" key="1">
    <source>
        <dbReference type="EMBL" id="CAB4987769.1"/>
    </source>
</evidence>
<organism evidence="1">
    <name type="scientific">freshwater metagenome</name>
    <dbReference type="NCBI Taxonomy" id="449393"/>
    <lineage>
        <taxon>unclassified sequences</taxon>
        <taxon>metagenomes</taxon>
        <taxon>ecological metagenomes</taxon>
    </lineage>
</organism>
<accession>A0A6J7NBE2</accession>
<reference evidence="1" key="1">
    <citation type="submission" date="2020-05" db="EMBL/GenBank/DDBJ databases">
        <authorList>
            <person name="Chiriac C."/>
            <person name="Salcher M."/>
            <person name="Ghai R."/>
            <person name="Kavagutti S V."/>
        </authorList>
    </citation>
    <scope>NUCLEOTIDE SEQUENCE</scope>
</reference>
<dbReference type="EMBL" id="CAFBON010000085">
    <property type="protein sequence ID" value="CAB4987769.1"/>
    <property type="molecule type" value="Genomic_DNA"/>
</dbReference>
<dbReference type="AlphaFoldDB" id="A0A6J7NBE2"/>
<proteinExistence type="predicted"/>